<keyword evidence="1" id="KW-0433">Leucine-rich repeat</keyword>
<proteinExistence type="predicted"/>
<dbReference type="OrthoDB" id="6087at2759"/>
<feature type="compositionally biased region" description="Basic and acidic residues" evidence="3">
    <location>
        <begin position="375"/>
        <end position="387"/>
    </location>
</feature>
<evidence type="ECO:0000313" key="5">
    <source>
        <dbReference type="Proteomes" id="UP000012073"/>
    </source>
</evidence>
<dbReference type="GO" id="GO:0005737">
    <property type="term" value="C:cytoplasm"/>
    <property type="evidence" value="ECO:0007669"/>
    <property type="project" value="TreeGrafter"/>
</dbReference>
<dbReference type="AlphaFoldDB" id="R7Q8I9"/>
<evidence type="ECO:0000256" key="1">
    <source>
        <dbReference type="ARBA" id="ARBA00022614"/>
    </source>
</evidence>
<dbReference type="KEGG" id="ccp:CHC_T00008395001"/>
<dbReference type="InterPro" id="IPR003591">
    <property type="entry name" value="Leu-rich_rpt_typical-subtyp"/>
</dbReference>
<reference evidence="5" key="1">
    <citation type="journal article" date="2013" name="Proc. Natl. Acad. Sci. U.S.A.">
        <title>Genome structure and metabolic features in the red seaweed Chondrus crispus shed light on evolution of the Archaeplastida.</title>
        <authorList>
            <person name="Collen J."/>
            <person name="Porcel B."/>
            <person name="Carre W."/>
            <person name="Ball S.G."/>
            <person name="Chaparro C."/>
            <person name="Tonon T."/>
            <person name="Barbeyron T."/>
            <person name="Michel G."/>
            <person name="Noel B."/>
            <person name="Valentin K."/>
            <person name="Elias M."/>
            <person name="Artiguenave F."/>
            <person name="Arun A."/>
            <person name="Aury J.M."/>
            <person name="Barbosa-Neto J.F."/>
            <person name="Bothwell J.H."/>
            <person name="Bouget F.Y."/>
            <person name="Brillet L."/>
            <person name="Cabello-Hurtado F."/>
            <person name="Capella-Gutierrez S."/>
            <person name="Charrier B."/>
            <person name="Cladiere L."/>
            <person name="Cock J.M."/>
            <person name="Coelho S.M."/>
            <person name="Colleoni C."/>
            <person name="Czjzek M."/>
            <person name="Da Silva C."/>
            <person name="Delage L."/>
            <person name="Denoeud F."/>
            <person name="Deschamps P."/>
            <person name="Dittami S.M."/>
            <person name="Gabaldon T."/>
            <person name="Gachon C.M."/>
            <person name="Groisillier A."/>
            <person name="Herve C."/>
            <person name="Jabbari K."/>
            <person name="Katinka M."/>
            <person name="Kloareg B."/>
            <person name="Kowalczyk N."/>
            <person name="Labadie K."/>
            <person name="Leblanc C."/>
            <person name="Lopez P.J."/>
            <person name="McLachlan D.H."/>
            <person name="Meslet-Cladiere L."/>
            <person name="Moustafa A."/>
            <person name="Nehr Z."/>
            <person name="Nyvall Collen P."/>
            <person name="Panaud O."/>
            <person name="Partensky F."/>
            <person name="Poulain J."/>
            <person name="Rensing S.A."/>
            <person name="Rousvoal S."/>
            <person name="Samson G."/>
            <person name="Symeonidi A."/>
            <person name="Weissenbach J."/>
            <person name="Zambounis A."/>
            <person name="Wincker P."/>
            <person name="Boyen C."/>
        </authorList>
    </citation>
    <scope>NUCLEOTIDE SEQUENCE [LARGE SCALE GENOMIC DNA]</scope>
    <source>
        <strain evidence="5">cv. Stackhouse</strain>
    </source>
</reference>
<gene>
    <name evidence="4" type="ORF">CHC_T00008395001</name>
</gene>
<feature type="compositionally biased region" description="Basic and acidic residues" evidence="3">
    <location>
        <begin position="318"/>
        <end position="332"/>
    </location>
</feature>
<evidence type="ECO:0000256" key="2">
    <source>
        <dbReference type="ARBA" id="ARBA00022737"/>
    </source>
</evidence>
<feature type="region of interest" description="Disordered" evidence="3">
    <location>
        <begin position="1"/>
        <end position="121"/>
    </location>
</feature>
<dbReference type="PANTHER" id="PTHR48051:SF1">
    <property type="entry name" value="RAS SUPPRESSOR PROTEIN 1"/>
    <property type="match status" value="1"/>
</dbReference>
<feature type="compositionally biased region" description="Polar residues" evidence="3">
    <location>
        <begin position="103"/>
        <end position="121"/>
    </location>
</feature>
<dbReference type="SUPFAM" id="SSF52058">
    <property type="entry name" value="L domain-like"/>
    <property type="match status" value="1"/>
</dbReference>
<dbReference type="InterPro" id="IPR032675">
    <property type="entry name" value="LRR_dom_sf"/>
</dbReference>
<dbReference type="InterPro" id="IPR050216">
    <property type="entry name" value="LRR_domain-containing"/>
</dbReference>
<keyword evidence="2" id="KW-0677">Repeat</keyword>
<dbReference type="Proteomes" id="UP000012073">
    <property type="component" value="Unassembled WGS sequence"/>
</dbReference>
<dbReference type="SMART" id="SM00369">
    <property type="entry name" value="LRR_TYP"/>
    <property type="match status" value="3"/>
</dbReference>
<dbReference type="PROSITE" id="PS51450">
    <property type="entry name" value="LRR"/>
    <property type="match status" value="1"/>
</dbReference>
<dbReference type="GeneID" id="17321642"/>
<dbReference type="InterPro" id="IPR001611">
    <property type="entry name" value="Leu-rich_rpt"/>
</dbReference>
<dbReference type="PANTHER" id="PTHR48051">
    <property type="match status" value="1"/>
</dbReference>
<dbReference type="STRING" id="2769.R7Q8I9"/>
<accession>R7Q8I9</accession>
<dbReference type="Gramene" id="CDF34108">
    <property type="protein sequence ID" value="CDF34108"/>
    <property type="gene ID" value="CHC_T00008395001"/>
</dbReference>
<name>R7Q8I9_CHOCR</name>
<evidence type="ECO:0000313" key="4">
    <source>
        <dbReference type="EMBL" id="CDF34108.1"/>
    </source>
</evidence>
<protein>
    <submittedName>
        <fullName evidence="4">Leucine rich repeat-containing protein</fullName>
    </submittedName>
</protein>
<dbReference type="Gene3D" id="3.80.10.10">
    <property type="entry name" value="Ribonuclease Inhibitor"/>
    <property type="match status" value="1"/>
</dbReference>
<evidence type="ECO:0000256" key="3">
    <source>
        <dbReference type="SAM" id="MobiDB-lite"/>
    </source>
</evidence>
<dbReference type="EMBL" id="HG001673">
    <property type="protein sequence ID" value="CDF34108.1"/>
    <property type="molecule type" value="Genomic_DNA"/>
</dbReference>
<dbReference type="Pfam" id="PF00560">
    <property type="entry name" value="LRR_1"/>
    <property type="match status" value="1"/>
</dbReference>
<organism evidence="4 5">
    <name type="scientific">Chondrus crispus</name>
    <name type="common">Carrageen Irish moss</name>
    <name type="synonym">Polymorpha crispa</name>
    <dbReference type="NCBI Taxonomy" id="2769"/>
    <lineage>
        <taxon>Eukaryota</taxon>
        <taxon>Rhodophyta</taxon>
        <taxon>Florideophyceae</taxon>
        <taxon>Rhodymeniophycidae</taxon>
        <taxon>Gigartinales</taxon>
        <taxon>Gigartinaceae</taxon>
        <taxon>Chondrus</taxon>
    </lineage>
</organism>
<feature type="compositionally biased region" description="Basic and acidic residues" evidence="3">
    <location>
        <begin position="215"/>
        <end position="270"/>
    </location>
</feature>
<feature type="compositionally biased region" description="Polar residues" evidence="3">
    <location>
        <begin position="46"/>
        <end position="56"/>
    </location>
</feature>
<sequence length="679" mass="75750">MFQPHKHLPGKEPTPAQRQGFDVAPSTTLPPSQTTPFKYTPLPDKQPQNPSPSLSKPPTDPFELTKVLATRARTTSANAPFIPRRAISPPSAKFARFSRPRTDGQTPLPQATRQITSRRSSSPEILTVNYQLVDLNNRNPPPAGDYFTQIAESADEGPPVEHVPKRPRRSLRPMTAMAIANPQFQPAPRRSVSEGHQTRNCKAHPSIVDTTLTQSRERDQHTSPTPLEHEKPAKPKGSHLDRQKKPGRSKNLEKPTIAKHENEGVLRLREPGLQSRGAGKGTDRIRSSATSKRRRFGEPSVLLPSSKKALSIPSVPQDLKRDVSQRNGEVKSKPSSTARADGLKIPRLRSLVAPRTGSPSLRQERSLASGEALEVEVHGNKAVEPTEKSTSQPSVENVDVDEPAVSHVEEAESRRSTAYQKLLKPMGGNLERAKATVERCFAMQIPYFELAFYGLVDTELCNIMERCTRRKQPPENDKTTRYFNLSYNRLTKVPHAIWEWIVSLNVIRLNLRQNSLQLIHIFPSDSGLIILDLSRNKLSSIPDEITSLTRLQSLNVKKNAICELPSGFMNLKALRHLDVSENRLRTLPHDFAQEGSVLSSLDVSGNMNFQEFPECAEKLSQLVDLCFEKTQLYNAKEVRSRLKGSPVEILRNIAGCNYHGDPGNNLKYNDIDGVQTMAL</sequence>
<keyword evidence="5" id="KW-1185">Reference proteome</keyword>
<feature type="region of interest" description="Disordered" evidence="3">
    <location>
        <begin position="179"/>
        <end position="399"/>
    </location>
</feature>
<dbReference type="RefSeq" id="XP_005713927.1">
    <property type="nucleotide sequence ID" value="XM_005713870.1"/>
</dbReference>
<feature type="compositionally biased region" description="Low complexity" evidence="3">
    <location>
        <begin position="25"/>
        <end position="36"/>
    </location>
</feature>